<dbReference type="Proteomes" id="UP000077671">
    <property type="component" value="Unassembled WGS sequence"/>
</dbReference>
<reference evidence="1" key="1">
    <citation type="submission" date="2016-04" db="EMBL/GenBank/DDBJ databases">
        <authorList>
            <person name="Nguyen H.D."/>
            <person name="Kesanakurti P."/>
            <person name="Cullis J."/>
            <person name="Levesque C.A."/>
            <person name="Hambleton S."/>
        </authorList>
    </citation>
    <scope>NUCLEOTIDE SEQUENCE</scope>
    <source>
        <strain evidence="1">DAOMC 238032</strain>
    </source>
</reference>
<evidence type="ECO:0000313" key="2">
    <source>
        <dbReference type="Proteomes" id="UP000077671"/>
    </source>
</evidence>
<dbReference type="EMBL" id="LWDD02000561">
    <property type="protein sequence ID" value="KAE8258824.1"/>
    <property type="molecule type" value="Genomic_DNA"/>
</dbReference>
<comment type="caution">
    <text evidence="1">The sequence shown here is derived from an EMBL/GenBank/DDBJ whole genome shotgun (WGS) entry which is preliminary data.</text>
</comment>
<gene>
    <name evidence="1" type="ORF">A4X03_0g4268</name>
</gene>
<evidence type="ECO:0000313" key="1">
    <source>
        <dbReference type="EMBL" id="KAE8258824.1"/>
    </source>
</evidence>
<reference evidence="1" key="2">
    <citation type="journal article" date="2019" name="IMA Fungus">
        <title>Genome sequencing and comparison of five Tilletia species to identify candidate genes for the detection of regulated species infecting wheat.</title>
        <authorList>
            <person name="Nguyen H.D.T."/>
            <person name="Sultana T."/>
            <person name="Kesanakurti P."/>
            <person name="Hambleton S."/>
        </authorList>
    </citation>
    <scope>NUCLEOTIDE SEQUENCE</scope>
    <source>
        <strain evidence="1">DAOMC 238032</strain>
    </source>
</reference>
<accession>A0A177UMS0</accession>
<organism evidence="1 2">
    <name type="scientific">Tilletia caries</name>
    <name type="common">wheat bunt fungus</name>
    <dbReference type="NCBI Taxonomy" id="13290"/>
    <lineage>
        <taxon>Eukaryota</taxon>
        <taxon>Fungi</taxon>
        <taxon>Dikarya</taxon>
        <taxon>Basidiomycota</taxon>
        <taxon>Ustilaginomycotina</taxon>
        <taxon>Exobasidiomycetes</taxon>
        <taxon>Tilletiales</taxon>
        <taxon>Tilletiaceae</taxon>
        <taxon>Tilletia</taxon>
    </lineage>
</organism>
<sequence>MICPRLILLLLPILLFKITASTPLPKPAWALSPSGLQDRSGPPIAPEPDLLRDMFFSHVGDLDRAMDEAARAGLYFSRHLTAEQQERIARALAMARQAREGMRRVAEVAESFERLQ</sequence>
<name>A0A177UMS0_9BASI</name>
<dbReference type="AlphaFoldDB" id="A0A177UMS0"/>
<proteinExistence type="predicted"/>
<protein>
    <submittedName>
        <fullName evidence="1">Uncharacterized protein</fullName>
    </submittedName>
</protein>